<reference evidence="2 3" key="1">
    <citation type="submission" date="2016-10" db="EMBL/GenBank/DDBJ databases">
        <authorList>
            <person name="de Groot N.N."/>
        </authorList>
    </citation>
    <scope>NUCLEOTIDE SEQUENCE [LARGE SCALE GENOMIC DNA]</scope>
    <source>
        <strain evidence="2 3">DSM 21001</strain>
    </source>
</reference>
<dbReference type="STRING" id="474950.SAMN05421771_2968"/>
<gene>
    <name evidence="2" type="ORF">SAMN05421771_2968</name>
</gene>
<proteinExistence type="predicted"/>
<dbReference type="EMBL" id="FOZL01000001">
    <property type="protein sequence ID" value="SFS16770.1"/>
    <property type="molecule type" value="Genomic_DNA"/>
</dbReference>
<keyword evidence="2" id="KW-0808">Transferase</keyword>
<accession>A0A1I6MM50</accession>
<organism evidence="2 3">
    <name type="scientific">Granulicella pectinivorans</name>
    <dbReference type="NCBI Taxonomy" id="474950"/>
    <lineage>
        <taxon>Bacteria</taxon>
        <taxon>Pseudomonadati</taxon>
        <taxon>Acidobacteriota</taxon>
        <taxon>Terriglobia</taxon>
        <taxon>Terriglobales</taxon>
        <taxon>Acidobacteriaceae</taxon>
        <taxon>Granulicella</taxon>
    </lineage>
</organism>
<dbReference type="OrthoDB" id="111731at2"/>
<dbReference type="InterPro" id="IPR029044">
    <property type="entry name" value="Nucleotide-diphossugar_trans"/>
</dbReference>
<dbReference type="GO" id="GO:0016740">
    <property type="term" value="F:transferase activity"/>
    <property type="evidence" value="ECO:0007669"/>
    <property type="project" value="UniProtKB-KW"/>
</dbReference>
<evidence type="ECO:0000313" key="2">
    <source>
        <dbReference type="EMBL" id="SFS16770.1"/>
    </source>
</evidence>
<dbReference type="CDD" id="cd00761">
    <property type="entry name" value="Glyco_tranf_GTA_type"/>
    <property type="match status" value="1"/>
</dbReference>
<dbReference type="Gene3D" id="3.90.550.10">
    <property type="entry name" value="Spore Coat Polysaccharide Biosynthesis Protein SpsA, Chain A"/>
    <property type="match status" value="1"/>
</dbReference>
<feature type="domain" description="Glycosyltransferase 2-like" evidence="1">
    <location>
        <begin position="7"/>
        <end position="163"/>
    </location>
</feature>
<dbReference type="PANTHER" id="PTHR43685">
    <property type="entry name" value="GLYCOSYLTRANSFERASE"/>
    <property type="match status" value="1"/>
</dbReference>
<dbReference type="RefSeq" id="WP_089840059.1">
    <property type="nucleotide sequence ID" value="NZ_FOZL01000001.1"/>
</dbReference>
<dbReference type="SUPFAM" id="SSF53448">
    <property type="entry name" value="Nucleotide-diphospho-sugar transferases"/>
    <property type="match status" value="1"/>
</dbReference>
<dbReference type="InterPro" id="IPR050834">
    <property type="entry name" value="Glycosyltransf_2"/>
</dbReference>
<dbReference type="AlphaFoldDB" id="A0A1I6MM50"/>
<sequence length="319" mass="37369">MFRSTVSVVIPAYNAQACLRETLESVLAQSRQADEIIVIDDGSKDATEAVARSFGDRIRYIKQQNTGIAGARNAGIREASSEWIAFLDHDDLMFPQKLAVEMQVAESRTELMVVYSAFTFLYSDGKRHEMPSFPAQELWPALRYRTPILPSTALVRRSALIEIGGFKNVYCVDDWSLWFRLVQRYSKDAFQEVAESLTLYRWWENNESKNVLPMTGAALSLLDTLLLSDLKGIPRAMWKRRVEARLFYRLAVDLREANHERYWEFAIESFLRWPLFGKIVPAYRYKVLAHMLWTRLRHFHLDFRYWWPRRKSREGLARV</sequence>
<protein>
    <submittedName>
        <fullName evidence="2">Glycosyltransferase involved in cell wall bisynthesis</fullName>
    </submittedName>
</protein>
<evidence type="ECO:0000259" key="1">
    <source>
        <dbReference type="Pfam" id="PF00535"/>
    </source>
</evidence>
<dbReference type="InterPro" id="IPR001173">
    <property type="entry name" value="Glyco_trans_2-like"/>
</dbReference>
<dbReference type="Pfam" id="PF00535">
    <property type="entry name" value="Glycos_transf_2"/>
    <property type="match status" value="1"/>
</dbReference>
<dbReference type="PANTHER" id="PTHR43685:SF11">
    <property type="entry name" value="GLYCOSYLTRANSFERASE TAGX-RELATED"/>
    <property type="match status" value="1"/>
</dbReference>
<dbReference type="Proteomes" id="UP000199024">
    <property type="component" value="Unassembled WGS sequence"/>
</dbReference>
<evidence type="ECO:0000313" key="3">
    <source>
        <dbReference type="Proteomes" id="UP000199024"/>
    </source>
</evidence>
<name>A0A1I6MM50_9BACT</name>
<keyword evidence="3" id="KW-1185">Reference proteome</keyword>